<dbReference type="GO" id="GO:0005833">
    <property type="term" value="C:hemoglobin complex"/>
    <property type="evidence" value="ECO:0000318"/>
    <property type="project" value="GO_Central"/>
</dbReference>
<accession>A0A6I8MZR1</accession>
<dbReference type="GeneTree" id="ENSGT00940000163447"/>
<proteinExistence type="inferred from homology"/>
<evidence type="ECO:0000256" key="2">
    <source>
        <dbReference type="ARBA" id="ARBA00022448"/>
    </source>
</evidence>
<dbReference type="GO" id="GO:0005344">
    <property type="term" value="F:oxygen carrier activity"/>
    <property type="evidence" value="ECO:0000318"/>
    <property type="project" value="GO_Central"/>
</dbReference>
<evidence type="ECO:0000313" key="10">
    <source>
        <dbReference type="Proteomes" id="UP000002279"/>
    </source>
</evidence>
<reference evidence="9" key="1">
    <citation type="submission" date="2025-08" db="UniProtKB">
        <authorList>
            <consortium name="Ensembl"/>
        </authorList>
    </citation>
    <scope>IDENTIFICATION</scope>
    <source>
        <strain evidence="9">Glennie</strain>
    </source>
</reference>
<evidence type="ECO:0000259" key="8">
    <source>
        <dbReference type="PROSITE" id="PS01033"/>
    </source>
</evidence>
<dbReference type="PRINTS" id="PR00612">
    <property type="entry name" value="ALPHAHAEM"/>
</dbReference>
<dbReference type="GO" id="GO:0031838">
    <property type="term" value="C:haptoglobin-hemoglobin complex"/>
    <property type="evidence" value="ECO:0000318"/>
    <property type="project" value="GO_Central"/>
</dbReference>
<dbReference type="InParanoid" id="A0A6I8MZR1"/>
<comment type="similarity">
    <text evidence="1 7">Belongs to the globin family.</text>
</comment>
<keyword evidence="4 7" id="KW-0561">Oxygen transport</keyword>
<dbReference type="Gene3D" id="1.10.490.10">
    <property type="entry name" value="Globins"/>
    <property type="match status" value="1"/>
</dbReference>
<dbReference type="FunCoup" id="A0A6I8MZR1">
    <property type="interactions" value="12"/>
</dbReference>
<dbReference type="InterPro" id="IPR000971">
    <property type="entry name" value="Globin"/>
</dbReference>
<protein>
    <submittedName>
        <fullName evidence="9">Hemoglobin subunit mu</fullName>
    </submittedName>
</protein>
<keyword evidence="5" id="KW-0479">Metal-binding</keyword>
<dbReference type="PANTHER" id="PTHR11442:SF8">
    <property type="entry name" value="HEMOGLOBIN SUBUNIT MU"/>
    <property type="match status" value="1"/>
</dbReference>
<dbReference type="InterPro" id="IPR050056">
    <property type="entry name" value="Hemoglobin_oxygen_transport"/>
</dbReference>
<organism evidence="9 10">
    <name type="scientific">Ornithorhynchus anatinus</name>
    <name type="common">Duckbill platypus</name>
    <dbReference type="NCBI Taxonomy" id="9258"/>
    <lineage>
        <taxon>Eukaryota</taxon>
        <taxon>Metazoa</taxon>
        <taxon>Chordata</taxon>
        <taxon>Craniata</taxon>
        <taxon>Vertebrata</taxon>
        <taxon>Euteleostomi</taxon>
        <taxon>Mammalia</taxon>
        <taxon>Monotremata</taxon>
        <taxon>Ornithorhynchidae</taxon>
        <taxon>Ornithorhynchus</taxon>
    </lineage>
</organism>
<keyword evidence="6" id="KW-0408">Iron</keyword>
<dbReference type="PROSITE" id="PS01033">
    <property type="entry name" value="GLOBIN"/>
    <property type="match status" value="1"/>
</dbReference>
<reference evidence="9" key="2">
    <citation type="submission" date="2025-09" db="UniProtKB">
        <authorList>
            <consortium name="Ensembl"/>
        </authorList>
    </citation>
    <scope>IDENTIFICATION</scope>
    <source>
        <strain evidence="9">Glennie</strain>
    </source>
</reference>
<name>A0A6I8MZR1_ORNAN</name>
<dbReference type="AlphaFoldDB" id="A0A6I8MZR1"/>
<dbReference type="Pfam" id="PF00042">
    <property type="entry name" value="Globin"/>
    <property type="match status" value="1"/>
</dbReference>
<evidence type="ECO:0000256" key="3">
    <source>
        <dbReference type="ARBA" id="ARBA00022617"/>
    </source>
</evidence>
<dbReference type="GO" id="GO:0015671">
    <property type="term" value="P:oxygen transport"/>
    <property type="evidence" value="ECO:0000318"/>
    <property type="project" value="GO_Central"/>
</dbReference>
<evidence type="ECO:0000256" key="1">
    <source>
        <dbReference type="ARBA" id="ARBA00008705"/>
    </source>
</evidence>
<sequence>MLSPEEQGYIFNVWDLIAGHEAAFGAELLHRLLIVYPTTRAYFPHLSVQDDPSQLLHHGWRVLVAVGEAVKNLDNLTGALAPLSELHTGRLRVDPTNYPLLIQCFQVVLASHLQGEYTPELQAAWEKFLTAVATILAGEYR</sequence>
<dbReference type="GO" id="GO:0048821">
    <property type="term" value="P:erythrocyte development"/>
    <property type="evidence" value="ECO:0000318"/>
    <property type="project" value="GO_Central"/>
</dbReference>
<evidence type="ECO:0000313" key="9">
    <source>
        <dbReference type="Ensembl" id="ENSOANP00000034283.1"/>
    </source>
</evidence>
<dbReference type="InterPro" id="IPR002338">
    <property type="entry name" value="Hemoglobin_a-typ"/>
</dbReference>
<dbReference type="Proteomes" id="UP000002279">
    <property type="component" value="Unplaced"/>
</dbReference>
<dbReference type="GO" id="GO:0046872">
    <property type="term" value="F:metal ion binding"/>
    <property type="evidence" value="ECO:0007669"/>
    <property type="project" value="UniProtKB-KW"/>
</dbReference>
<dbReference type="OrthoDB" id="8751793at2759"/>
<evidence type="ECO:0000256" key="6">
    <source>
        <dbReference type="ARBA" id="ARBA00023004"/>
    </source>
</evidence>
<gene>
    <name evidence="9" type="primary">HBM</name>
</gene>
<dbReference type="Bgee" id="ENSOANG00000045830">
    <property type="expression patterns" value="Expressed in brain"/>
</dbReference>
<dbReference type="Ensembl" id="ENSOANT00000074910.1">
    <property type="protein sequence ID" value="ENSOANP00000034283.1"/>
    <property type="gene ID" value="ENSOANG00000045830.1"/>
</dbReference>
<evidence type="ECO:0000256" key="4">
    <source>
        <dbReference type="ARBA" id="ARBA00022621"/>
    </source>
</evidence>
<dbReference type="SMR" id="A0A6I8MZR1"/>
<dbReference type="InterPro" id="IPR009050">
    <property type="entry name" value="Globin-like_sf"/>
</dbReference>
<keyword evidence="2 7" id="KW-0813">Transport</keyword>
<dbReference type="FunFam" id="1.10.490.10:FF:000002">
    <property type="entry name" value="Hemoglobin subunit alpha"/>
    <property type="match status" value="1"/>
</dbReference>
<dbReference type="SUPFAM" id="SSF46458">
    <property type="entry name" value="Globin-like"/>
    <property type="match status" value="1"/>
</dbReference>
<keyword evidence="3 7" id="KW-0349">Heme</keyword>
<dbReference type="InterPro" id="IPR012292">
    <property type="entry name" value="Globin/Proto"/>
</dbReference>
<feature type="domain" description="Globin" evidence="8">
    <location>
        <begin position="1"/>
        <end position="141"/>
    </location>
</feature>
<dbReference type="GO" id="GO:0020037">
    <property type="term" value="F:heme binding"/>
    <property type="evidence" value="ECO:0000318"/>
    <property type="project" value="GO_Central"/>
</dbReference>
<dbReference type="OMA" id="EMHAAWD"/>
<evidence type="ECO:0000256" key="7">
    <source>
        <dbReference type="RuleBase" id="RU000356"/>
    </source>
</evidence>
<evidence type="ECO:0000256" key="5">
    <source>
        <dbReference type="ARBA" id="ARBA00022723"/>
    </source>
</evidence>
<keyword evidence="10" id="KW-1185">Reference proteome</keyword>
<dbReference type="GO" id="GO:0019825">
    <property type="term" value="F:oxygen binding"/>
    <property type="evidence" value="ECO:0007669"/>
    <property type="project" value="InterPro"/>
</dbReference>
<dbReference type="PANTHER" id="PTHR11442">
    <property type="entry name" value="HEMOGLOBIN FAMILY MEMBER"/>
    <property type="match status" value="1"/>
</dbReference>